<dbReference type="SUPFAM" id="SSF48264">
    <property type="entry name" value="Cytochrome P450"/>
    <property type="match status" value="1"/>
</dbReference>
<dbReference type="AlphaFoldDB" id="A0A7R9LB62"/>
<evidence type="ECO:0008006" key="5">
    <source>
        <dbReference type="Google" id="ProtNLM"/>
    </source>
</evidence>
<dbReference type="Pfam" id="PF00067">
    <property type="entry name" value="p450"/>
    <property type="match status" value="1"/>
</dbReference>
<dbReference type="GO" id="GO:0020037">
    <property type="term" value="F:heme binding"/>
    <property type="evidence" value="ECO:0007669"/>
    <property type="project" value="InterPro"/>
</dbReference>
<sequence>MILLTNMMSLLVTDIRTSIITLTIGYIVYKLAKFYYLRSKLPPGPHPVPLMGNLLLFKSKDHWDVVFRQLAKKYGPVFTFWFGTTPQLIITDTEMAREAFRKNDMAGRPESYFGAILSNEKYKDVAFTDYGHTWEALRRVSHSALQYVLN</sequence>
<dbReference type="PANTHER" id="PTHR24299">
    <property type="entry name" value="CYTOCHROME P450 FAMILY 1"/>
    <property type="match status" value="1"/>
</dbReference>
<evidence type="ECO:0000313" key="4">
    <source>
        <dbReference type="Proteomes" id="UP000759131"/>
    </source>
</evidence>
<dbReference type="Proteomes" id="UP000759131">
    <property type="component" value="Unassembled WGS sequence"/>
</dbReference>
<evidence type="ECO:0000256" key="2">
    <source>
        <dbReference type="ARBA" id="ARBA00023033"/>
    </source>
</evidence>
<evidence type="ECO:0000313" key="3">
    <source>
        <dbReference type="EMBL" id="CAD7637508.1"/>
    </source>
</evidence>
<organism evidence="3">
    <name type="scientific">Medioppia subpectinata</name>
    <dbReference type="NCBI Taxonomy" id="1979941"/>
    <lineage>
        <taxon>Eukaryota</taxon>
        <taxon>Metazoa</taxon>
        <taxon>Ecdysozoa</taxon>
        <taxon>Arthropoda</taxon>
        <taxon>Chelicerata</taxon>
        <taxon>Arachnida</taxon>
        <taxon>Acari</taxon>
        <taxon>Acariformes</taxon>
        <taxon>Sarcoptiformes</taxon>
        <taxon>Oribatida</taxon>
        <taxon>Brachypylina</taxon>
        <taxon>Oppioidea</taxon>
        <taxon>Oppiidae</taxon>
        <taxon>Medioppia</taxon>
    </lineage>
</organism>
<accession>A0A7R9LB62</accession>
<keyword evidence="4" id="KW-1185">Reference proteome</keyword>
<proteinExistence type="inferred from homology"/>
<evidence type="ECO:0000256" key="1">
    <source>
        <dbReference type="ARBA" id="ARBA00010617"/>
    </source>
</evidence>
<comment type="similarity">
    <text evidence="1">Belongs to the cytochrome P450 family.</text>
</comment>
<dbReference type="EMBL" id="CAJPIZ010019757">
    <property type="protein sequence ID" value="CAG2117058.1"/>
    <property type="molecule type" value="Genomic_DNA"/>
</dbReference>
<dbReference type="OrthoDB" id="1844152at2759"/>
<dbReference type="GO" id="GO:0016705">
    <property type="term" value="F:oxidoreductase activity, acting on paired donors, with incorporation or reduction of molecular oxygen"/>
    <property type="evidence" value="ECO:0007669"/>
    <property type="project" value="InterPro"/>
</dbReference>
<gene>
    <name evidence="3" type="ORF">OSB1V03_LOCUS17013</name>
</gene>
<dbReference type="GO" id="GO:0004497">
    <property type="term" value="F:monooxygenase activity"/>
    <property type="evidence" value="ECO:0007669"/>
    <property type="project" value="UniProtKB-KW"/>
</dbReference>
<name>A0A7R9LB62_9ACAR</name>
<keyword evidence="2" id="KW-0560">Oxidoreductase</keyword>
<keyword evidence="2" id="KW-0503">Monooxygenase</keyword>
<reference evidence="3" key="1">
    <citation type="submission" date="2020-11" db="EMBL/GenBank/DDBJ databases">
        <authorList>
            <person name="Tran Van P."/>
        </authorList>
    </citation>
    <scope>NUCLEOTIDE SEQUENCE</scope>
</reference>
<dbReference type="PANTHER" id="PTHR24299:SF60">
    <property type="match status" value="1"/>
</dbReference>
<dbReference type="Gene3D" id="1.10.630.10">
    <property type="entry name" value="Cytochrome P450"/>
    <property type="match status" value="1"/>
</dbReference>
<dbReference type="EMBL" id="OC874332">
    <property type="protein sequence ID" value="CAD7637508.1"/>
    <property type="molecule type" value="Genomic_DNA"/>
</dbReference>
<dbReference type="InterPro" id="IPR001128">
    <property type="entry name" value="Cyt_P450"/>
</dbReference>
<dbReference type="InterPro" id="IPR036396">
    <property type="entry name" value="Cyt_P450_sf"/>
</dbReference>
<protein>
    <recommendedName>
        <fullName evidence="5">Cytochrome P450</fullName>
    </recommendedName>
</protein>
<dbReference type="GO" id="GO:0005506">
    <property type="term" value="F:iron ion binding"/>
    <property type="evidence" value="ECO:0007669"/>
    <property type="project" value="InterPro"/>
</dbReference>